<evidence type="ECO:0000256" key="4">
    <source>
        <dbReference type="ARBA" id="ARBA00022741"/>
    </source>
</evidence>
<dbReference type="InterPro" id="IPR038257">
    <property type="entry name" value="CRISPR-assoc_Cas3_HD_sf"/>
</dbReference>
<reference evidence="13" key="1">
    <citation type="journal article" date="2019" name="Int. J. Syst. Evol. Microbiol.">
        <title>The Global Catalogue of Microorganisms (GCM) 10K type strain sequencing project: providing services to taxonomists for standard genome sequencing and annotation.</title>
        <authorList>
            <consortium name="The Broad Institute Genomics Platform"/>
            <consortium name="The Broad Institute Genome Sequencing Center for Infectious Disease"/>
            <person name="Wu L."/>
            <person name="Ma J."/>
        </authorList>
    </citation>
    <scope>NUCLEOTIDE SEQUENCE [LARGE SCALE GENOMIC DNA]</scope>
    <source>
        <strain evidence="13">CCUG 58760</strain>
    </source>
</reference>
<dbReference type="PROSITE" id="PS51643">
    <property type="entry name" value="HD_CAS3"/>
    <property type="match status" value="1"/>
</dbReference>
<comment type="caution">
    <text evidence="12">The sequence shown here is derived from an EMBL/GenBank/DDBJ whole genome shotgun (WGS) entry which is preliminary data.</text>
</comment>
<feature type="region of interest" description="Disordered" evidence="9">
    <location>
        <begin position="301"/>
        <end position="326"/>
    </location>
</feature>
<feature type="domain" description="HD Cas3-type" evidence="11">
    <location>
        <begin position="14"/>
        <end position="175"/>
    </location>
</feature>
<keyword evidence="6" id="KW-0347">Helicase</keyword>
<dbReference type="EMBL" id="JBHSLC010000035">
    <property type="protein sequence ID" value="MFC5356838.1"/>
    <property type="molecule type" value="Genomic_DNA"/>
</dbReference>
<keyword evidence="7" id="KW-0067">ATP-binding</keyword>
<evidence type="ECO:0000313" key="13">
    <source>
        <dbReference type="Proteomes" id="UP001596166"/>
    </source>
</evidence>
<evidence type="ECO:0000256" key="3">
    <source>
        <dbReference type="ARBA" id="ARBA00022723"/>
    </source>
</evidence>
<dbReference type="Proteomes" id="UP001596166">
    <property type="component" value="Unassembled WGS sequence"/>
</dbReference>
<comment type="similarity">
    <text evidence="2">In the central section; belongs to the CRISPR-associated helicase Cas3 family.</text>
</comment>
<dbReference type="SUPFAM" id="SSF52540">
    <property type="entry name" value="P-loop containing nucleoside triphosphate hydrolases"/>
    <property type="match status" value="1"/>
</dbReference>
<keyword evidence="5" id="KW-0378">Hydrolase</keyword>
<evidence type="ECO:0000256" key="1">
    <source>
        <dbReference type="ARBA" id="ARBA00006847"/>
    </source>
</evidence>
<evidence type="ECO:0000256" key="7">
    <source>
        <dbReference type="ARBA" id="ARBA00022840"/>
    </source>
</evidence>
<evidence type="ECO:0000256" key="6">
    <source>
        <dbReference type="ARBA" id="ARBA00022806"/>
    </source>
</evidence>
<evidence type="ECO:0000313" key="12">
    <source>
        <dbReference type="EMBL" id="MFC5356838.1"/>
    </source>
</evidence>
<dbReference type="NCBIfam" id="TIGR01596">
    <property type="entry name" value="cas3_HD"/>
    <property type="match status" value="1"/>
</dbReference>
<comment type="similarity">
    <text evidence="1">In the N-terminal section; belongs to the CRISPR-associated nuclease Cas3-HD family.</text>
</comment>
<proteinExistence type="inferred from homology"/>
<dbReference type="InterPro" id="IPR006483">
    <property type="entry name" value="CRISPR-assoc_Cas3_HD"/>
</dbReference>
<keyword evidence="8" id="KW-0051">Antiviral defense</keyword>
<evidence type="ECO:0000256" key="5">
    <source>
        <dbReference type="ARBA" id="ARBA00022801"/>
    </source>
</evidence>
<dbReference type="SMART" id="SM00487">
    <property type="entry name" value="DEXDc"/>
    <property type="match status" value="1"/>
</dbReference>
<dbReference type="InterPro" id="IPR054712">
    <property type="entry name" value="Cas3-like_dom"/>
</dbReference>
<dbReference type="InterPro" id="IPR027417">
    <property type="entry name" value="P-loop_NTPase"/>
</dbReference>
<keyword evidence="13" id="KW-1185">Reference proteome</keyword>
<dbReference type="CDD" id="cd17930">
    <property type="entry name" value="DEXHc_cas3"/>
    <property type="match status" value="1"/>
</dbReference>
<name>A0ABW0G9J0_9PROT</name>
<dbReference type="InterPro" id="IPR011545">
    <property type="entry name" value="DEAD/DEAH_box_helicase_dom"/>
</dbReference>
<protein>
    <submittedName>
        <fullName evidence="12">CRISPR-associated endonuclease Cas3</fullName>
    </submittedName>
</protein>
<gene>
    <name evidence="12" type="ORF">ACFPMG_17650</name>
</gene>
<dbReference type="Gene3D" id="1.10.3210.30">
    <property type="match status" value="1"/>
</dbReference>
<dbReference type="Gene3D" id="3.40.50.300">
    <property type="entry name" value="P-loop containing nucleotide triphosphate hydrolases"/>
    <property type="match status" value="2"/>
</dbReference>
<organism evidence="12 13">
    <name type="scientific">Azospirillum himalayense</name>
    <dbReference type="NCBI Taxonomy" id="654847"/>
    <lineage>
        <taxon>Bacteria</taxon>
        <taxon>Pseudomonadati</taxon>
        <taxon>Pseudomonadota</taxon>
        <taxon>Alphaproteobacteria</taxon>
        <taxon>Rhodospirillales</taxon>
        <taxon>Azospirillaceae</taxon>
        <taxon>Azospirillum</taxon>
    </lineage>
</organism>
<keyword evidence="3" id="KW-0479">Metal-binding</keyword>
<sequence>MAKEVHAHSVPGQSENAWEPLVDHLKAVAAKAARLAAPFGGGAMAEAMGALHDAGKANPDFQAYIRGLGPGVDHSTAGAVFAVERYGPVLGRMMAFGIAGHHAGLANGRVPGGGLSSLNDRLAGCRPHRLAPEQDVAPASANPSAPVLSEGFSHSFSLPFLIRMLFSCLIDADRLETERFYAELRKEEVDRGCPLTIGDLRGRLDRHLSQFEGESGPVNALRAEVLAAARAGSEQAPGLFSLTVPTGGGKTLASLAFALDHAERHNLRRVIYVIPFTSIVEQTADVFRTALGDRDAVLEHHSGFDFGPGPDKGRRAADDPEEEGPDGIAKLRRAAENWDRPIVVTTAVQFFESLFSNRTSPCRKLHAIAGSVVILDEAQTLPLKYLLPCLEALRELARGYRTSVVLCTATQPAVTVDSGFKGGLETVRELAPDPQGLYRRLKRVTVERIREPLGDEELAERLRAERQVLCIVNNRRHARDLLRQVANGLNDPESARHLSTCLCAAHRRAELAAIRKDLKDGAPVRLVATSLVEAGVDFSFPTVYRALAGLDSIAQAAGRCNRNGELRKDGLPELGRVFVFSSPESENRKPPPELSQFAEVAASILRTHDDPLALDTIRAYFQRLYWQRGREELDAALVGEGAEPIKGILEALRLYQRGQDYPFADIAKAFRIIESPLVPVIVPYRPADDPDAVPRLLRDLDYVPAEKTGGIARALQPYLVQIPRSARNTLIAAGAAECVRKGELGEQFVRLVNGDLYRPDVGLDWEDPTFRKIETGIF</sequence>
<feature type="domain" description="Helicase ATP-binding" evidence="10">
    <location>
        <begin position="231"/>
        <end position="429"/>
    </location>
</feature>
<keyword evidence="4" id="KW-0547">Nucleotide-binding</keyword>
<dbReference type="InterPro" id="IPR014001">
    <property type="entry name" value="Helicase_ATP-bd"/>
</dbReference>
<dbReference type="GO" id="GO:0004519">
    <property type="term" value="F:endonuclease activity"/>
    <property type="evidence" value="ECO:0007669"/>
    <property type="project" value="UniProtKB-KW"/>
</dbReference>
<dbReference type="PROSITE" id="PS51192">
    <property type="entry name" value="HELICASE_ATP_BIND_1"/>
    <property type="match status" value="1"/>
</dbReference>
<evidence type="ECO:0000256" key="8">
    <source>
        <dbReference type="ARBA" id="ARBA00023118"/>
    </source>
</evidence>
<evidence type="ECO:0000256" key="9">
    <source>
        <dbReference type="SAM" id="MobiDB-lite"/>
    </source>
</evidence>
<evidence type="ECO:0000256" key="2">
    <source>
        <dbReference type="ARBA" id="ARBA00009046"/>
    </source>
</evidence>
<keyword evidence="12" id="KW-0255">Endonuclease</keyword>
<evidence type="ECO:0000259" key="10">
    <source>
        <dbReference type="PROSITE" id="PS51192"/>
    </source>
</evidence>
<evidence type="ECO:0000259" key="11">
    <source>
        <dbReference type="PROSITE" id="PS51643"/>
    </source>
</evidence>
<dbReference type="CDD" id="cd09641">
    <property type="entry name" value="Cas3''_I"/>
    <property type="match status" value="1"/>
</dbReference>
<dbReference type="Pfam" id="PF22590">
    <property type="entry name" value="Cas3-like_C_2"/>
    <property type="match status" value="1"/>
</dbReference>
<keyword evidence="12" id="KW-0540">Nuclease</keyword>
<dbReference type="Pfam" id="PF00270">
    <property type="entry name" value="DEAD"/>
    <property type="match status" value="1"/>
</dbReference>
<accession>A0ABW0G9J0</accession>
<dbReference type="RefSeq" id="WP_376996421.1">
    <property type="nucleotide sequence ID" value="NZ_JBHSLC010000035.1"/>
</dbReference>